<sequence length="222" mass="25948">MKIIRYLLQLFFNCTFEFFRIGEFLINPQMIDLLFDEDTATKLPLQIHSQMGELFLENDYSLNFALNHLICNQFIVVVLDSVDKSDNTIEFLNIFDVENSIDTLIKILENEGNKFFNITYVNLDSRIYNSIIKHIEQSQDLSQMPEDIKFDIMYGPLISSENAENIKTKFKEGIKTTKFQISNKHNPKIKFSVCIEHRYKSIDVSVFEDNVPGVRAVIKRIN</sequence>
<name>A0ACB1ABA8_MELEN</name>
<dbReference type="EMBL" id="CAVMJV010000074">
    <property type="protein sequence ID" value="CAK5088789.1"/>
    <property type="molecule type" value="Genomic_DNA"/>
</dbReference>
<keyword evidence="2" id="KW-1185">Reference proteome</keyword>
<organism evidence="1 2">
    <name type="scientific">Meloidogyne enterolobii</name>
    <name type="common">Root-knot nematode worm</name>
    <name type="synonym">Meloidogyne mayaguensis</name>
    <dbReference type="NCBI Taxonomy" id="390850"/>
    <lineage>
        <taxon>Eukaryota</taxon>
        <taxon>Metazoa</taxon>
        <taxon>Ecdysozoa</taxon>
        <taxon>Nematoda</taxon>
        <taxon>Chromadorea</taxon>
        <taxon>Rhabditida</taxon>
        <taxon>Tylenchina</taxon>
        <taxon>Tylenchomorpha</taxon>
        <taxon>Tylenchoidea</taxon>
        <taxon>Meloidogynidae</taxon>
        <taxon>Meloidogyninae</taxon>
        <taxon>Meloidogyne</taxon>
    </lineage>
</organism>
<evidence type="ECO:0000313" key="1">
    <source>
        <dbReference type="EMBL" id="CAK5088789.1"/>
    </source>
</evidence>
<gene>
    <name evidence="1" type="ORF">MENTE1834_LOCUS36470</name>
</gene>
<evidence type="ECO:0000313" key="2">
    <source>
        <dbReference type="Proteomes" id="UP001497535"/>
    </source>
</evidence>
<protein>
    <submittedName>
        <fullName evidence="1">Uncharacterized protein</fullName>
    </submittedName>
</protein>
<dbReference type="Proteomes" id="UP001497535">
    <property type="component" value="Unassembled WGS sequence"/>
</dbReference>
<comment type="caution">
    <text evidence="1">The sequence shown here is derived from an EMBL/GenBank/DDBJ whole genome shotgun (WGS) entry which is preliminary data.</text>
</comment>
<accession>A0ACB1ABA8</accession>
<proteinExistence type="predicted"/>
<reference evidence="1" key="1">
    <citation type="submission" date="2023-11" db="EMBL/GenBank/DDBJ databases">
        <authorList>
            <person name="Poullet M."/>
        </authorList>
    </citation>
    <scope>NUCLEOTIDE SEQUENCE</scope>
    <source>
        <strain evidence="1">E1834</strain>
    </source>
</reference>